<comment type="caution">
    <text evidence="2">The sequence shown here is derived from an EMBL/GenBank/DDBJ whole genome shotgun (WGS) entry which is preliminary data.</text>
</comment>
<dbReference type="PANTHER" id="PTHR34380">
    <property type="entry name" value="BNAA03G12380D PROTEIN"/>
    <property type="match status" value="1"/>
</dbReference>
<feature type="region of interest" description="Disordered" evidence="1">
    <location>
        <begin position="1"/>
        <end position="46"/>
    </location>
</feature>
<name>A0AAV5HTT5_9ROSI</name>
<sequence length="200" mass="23139">MLFKNSDGDDVTNWLEDDLDCENEDNESRDISNSTGSTHSEYQDGSDGEVNFIKVLSTMGRKKDGRSEWKDEADMLGDFGKDPNLCMKGVCAIHSRDISKERAHNKTFYFDEISFHDETFYHDENIDYQGQDFNKYDVPRGSNLACYLTGDDPSGDVKKSVEELQEYDPQGVDVRYKLAARYSRQLFEIYKNKEDPYFPH</sequence>
<keyword evidence="3" id="KW-1185">Reference proteome</keyword>
<dbReference type="AlphaFoldDB" id="A0AAV5HTT5"/>
<evidence type="ECO:0000313" key="2">
    <source>
        <dbReference type="EMBL" id="GKU89173.1"/>
    </source>
</evidence>
<evidence type="ECO:0000313" key="3">
    <source>
        <dbReference type="Proteomes" id="UP001054252"/>
    </source>
</evidence>
<accession>A0AAV5HTT5</accession>
<protein>
    <submittedName>
        <fullName evidence="2">Uncharacterized protein</fullName>
    </submittedName>
</protein>
<dbReference type="EMBL" id="BPVZ01000003">
    <property type="protein sequence ID" value="GKU89173.1"/>
    <property type="molecule type" value="Genomic_DNA"/>
</dbReference>
<evidence type="ECO:0000256" key="1">
    <source>
        <dbReference type="SAM" id="MobiDB-lite"/>
    </source>
</evidence>
<feature type="compositionally biased region" description="Polar residues" evidence="1">
    <location>
        <begin position="31"/>
        <end position="40"/>
    </location>
</feature>
<dbReference type="Proteomes" id="UP001054252">
    <property type="component" value="Unassembled WGS sequence"/>
</dbReference>
<proteinExistence type="predicted"/>
<feature type="compositionally biased region" description="Acidic residues" evidence="1">
    <location>
        <begin position="15"/>
        <end position="27"/>
    </location>
</feature>
<dbReference type="PANTHER" id="PTHR34380:SF1">
    <property type="entry name" value="OS01G0221300 PROTEIN"/>
    <property type="match status" value="1"/>
</dbReference>
<organism evidence="2 3">
    <name type="scientific">Rubroshorea leprosula</name>
    <dbReference type="NCBI Taxonomy" id="152421"/>
    <lineage>
        <taxon>Eukaryota</taxon>
        <taxon>Viridiplantae</taxon>
        <taxon>Streptophyta</taxon>
        <taxon>Embryophyta</taxon>
        <taxon>Tracheophyta</taxon>
        <taxon>Spermatophyta</taxon>
        <taxon>Magnoliopsida</taxon>
        <taxon>eudicotyledons</taxon>
        <taxon>Gunneridae</taxon>
        <taxon>Pentapetalae</taxon>
        <taxon>rosids</taxon>
        <taxon>malvids</taxon>
        <taxon>Malvales</taxon>
        <taxon>Dipterocarpaceae</taxon>
        <taxon>Rubroshorea</taxon>
    </lineage>
</organism>
<reference evidence="2 3" key="1">
    <citation type="journal article" date="2021" name="Commun. Biol.">
        <title>The genome of Shorea leprosula (Dipterocarpaceae) highlights the ecological relevance of drought in aseasonal tropical rainforests.</title>
        <authorList>
            <person name="Ng K.K.S."/>
            <person name="Kobayashi M.J."/>
            <person name="Fawcett J.A."/>
            <person name="Hatakeyama M."/>
            <person name="Paape T."/>
            <person name="Ng C.H."/>
            <person name="Ang C.C."/>
            <person name="Tnah L.H."/>
            <person name="Lee C.T."/>
            <person name="Nishiyama T."/>
            <person name="Sese J."/>
            <person name="O'Brien M.J."/>
            <person name="Copetti D."/>
            <person name="Mohd Noor M.I."/>
            <person name="Ong R.C."/>
            <person name="Putra M."/>
            <person name="Sireger I.Z."/>
            <person name="Indrioko S."/>
            <person name="Kosugi Y."/>
            <person name="Izuno A."/>
            <person name="Isagi Y."/>
            <person name="Lee S.L."/>
            <person name="Shimizu K.K."/>
        </authorList>
    </citation>
    <scope>NUCLEOTIDE SEQUENCE [LARGE SCALE GENOMIC DNA]</scope>
    <source>
        <strain evidence="2">214</strain>
    </source>
</reference>
<gene>
    <name evidence="2" type="ORF">SLEP1_g3344</name>
</gene>